<feature type="domain" description="Thiopeptide-type bacteriocin biosynthesis" evidence="2">
    <location>
        <begin position="733"/>
        <end position="974"/>
    </location>
</feature>
<proteinExistence type="predicted"/>
<evidence type="ECO:0000259" key="1">
    <source>
        <dbReference type="Pfam" id="PF04738"/>
    </source>
</evidence>
<dbReference type="EMBL" id="LSDB01000031">
    <property type="protein sequence ID" value="KXB57850.1"/>
    <property type="molecule type" value="Genomic_DNA"/>
</dbReference>
<gene>
    <name evidence="3" type="ORF">HMPREF1871_00765</name>
</gene>
<feature type="domain" description="Lantibiotic dehydratase N-terminal" evidence="1">
    <location>
        <begin position="47"/>
        <end position="666"/>
    </location>
</feature>
<dbReference type="InterPro" id="IPR006827">
    <property type="entry name" value="Lant_deHydtase_N"/>
</dbReference>
<dbReference type="Proteomes" id="UP000070467">
    <property type="component" value="Unassembled WGS sequence"/>
</dbReference>
<reference evidence="3 4" key="1">
    <citation type="submission" date="2016-01" db="EMBL/GenBank/DDBJ databases">
        <authorList>
            <person name="Mitreva M."/>
            <person name="Pepin K.H."/>
            <person name="Mihindukulasuriya K.A."/>
            <person name="Fulton R."/>
            <person name="Fronick C."/>
            <person name="O'Laughlin M."/>
            <person name="Miner T."/>
            <person name="Herter B."/>
            <person name="Rosa B.A."/>
            <person name="Cordes M."/>
            <person name="Tomlinson C."/>
            <person name="Wollam A."/>
            <person name="Palsikar V.B."/>
            <person name="Mardis E.R."/>
            <person name="Wilson R.K."/>
        </authorList>
    </citation>
    <scope>NUCLEOTIDE SEQUENCE [LARGE SCALE GENOMIC DNA]</scope>
    <source>
        <strain evidence="3 4">KA00071</strain>
    </source>
</reference>
<dbReference type="InterPro" id="IPR023809">
    <property type="entry name" value="Thiopep_bacteriocin_synth_dom"/>
</dbReference>
<dbReference type="NCBIfam" id="TIGR03891">
    <property type="entry name" value="thiopep_ocin"/>
    <property type="match status" value="1"/>
</dbReference>
<evidence type="ECO:0000313" key="3">
    <source>
        <dbReference type="EMBL" id="KXB57850.1"/>
    </source>
</evidence>
<dbReference type="RefSeq" id="WP_066130212.1">
    <property type="nucleotide sequence ID" value="NZ_KQ959881.1"/>
</dbReference>
<accession>A0ABR5TLL9</accession>
<comment type="caution">
    <text evidence="3">The sequence shown here is derived from an EMBL/GenBank/DDBJ whole genome shotgun (WGS) entry which is preliminary data.</text>
</comment>
<dbReference type="Pfam" id="PF04738">
    <property type="entry name" value="Lant_dehydr_N"/>
    <property type="match status" value="1"/>
</dbReference>
<dbReference type="Pfam" id="PF14028">
    <property type="entry name" value="Lant_dehydr_C"/>
    <property type="match status" value="1"/>
</dbReference>
<name>A0ABR5TLL9_9BACL</name>
<evidence type="ECO:0000259" key="2">
    <source>
        <dbReference type="Pfam" id="PF14028"/>
    </source>
</evidence>
<keyword evidence="4" id="KW-1185">Reference proteome</keyword>
<protein>
    <submittedName>
        <fullName evidence="3">Thiopeptide-type bacteriocin biosynthesis domain protein</fullName>
    </submittedName>
</protein>
<organism evidence="3 4">
    <name type="scientific">Gemelliphila asaccharolytica</name>
    <dbReference type="NCBI Taxonomy" id="502393"/>
    <lineage>
        <taxon>Bacteria</taxon>
        <taxon>Bacillati</taxon>
        <taxon>Bacillota</taxon>
        <taxon>Bacilli</taxon>
        <taxon>Bacillales</taxon>
        <taxon>Gemellaceae</taxon>
        <taxon>Gemelliphila</taxon>
    </lineage>
</organism>
<sequence>MGKYKYYNYFMNRTTSVPIKYLFDFEKQDSLDIYEYIQSNKYLDMFFQKALFISSPTMYYSYKNKPKSNKKYKSFISSLLKYFIRATTRSTPYGYFSKVSIGNFSSQNKLIFNSDIIDVIIDREWIENVTYSLEKKIFYKLKFKLNSIAYQSGNRYKIPFVSKDDKNVKDKSVQEISIKYTNLIKLLEKEVSVFLSYSKIKIILEKEYPNIEEIDIKNLIIFLLEQEIIYSNIKIPTYCTNEIEYLINELENIEYLKEEYVVLTKINNFINDLKKENSLILLEEIESEMKKLSFSNGYISINNGISCYENTLDKKIGERLCDFLELINKISIKGSKLNKFKEKFLDEYGDLEEVSFIKIIDKNLFNGLEYVNEDYKIDLDYENEINSIIDSKIFKAIISGKEEVNFKNEDFRNVIKKVDYSKTLDLITIISESKKSLPKIYIGSAIGSSKCGATIQRFSSCLDEKMIAKYNDIYIEEKEVYRDFLLVELREQGKNLKTNNIINKTGNYEYSLVIGTTLNNNFKEITIDDLYVGIDSNNNTYVKSFKYNKKIKFVCDNALNIELCSPLLRLLKALSDDSEYFPELRIGEFRKYEKYKYIPRININDIIVANKKWVFNSNDIRKISFDKFKEDIVKNKKIYGMPNEIYLVRFDNRLRVNLSKDYYLNLVYKEYLKVDSLIFEELEKCYLKENNKNISEYNISFYKKRENKDISDKLHQILEDEENIEYRLLKNGWVYFKLYGCNSREDEIITSYLEKLKDKLKEKNCFFIRYSDEIGGHLRIRFKFSDEKRALHSLNNILLWADDLKEKKLIKKIVFDTYRREVIRYGGKSIIGMCEKQFFVNSSIVSDLLNQNNIDFNEEDAYFLGIIQILNVFSRDLKELENLLNYRVSEDKDLKKYFFRREKEINNKILNIIFEKNNYSKNLKLLLQTEKYILEKIFSKIKNKNNKEQIIFSLVHMFCNRLKGKNNLEEKYLFLIKYSIKNINELIRRGLIDYEKQ</sequence>
<evidence type="ECO:0000313" key="4">
    <source>
        <dbReference type="Proteomes" id="UP000070467"/>
    </source>
</evidence>